<dbReference type="GO" id="GO:0038023">
    <property type="term" value="F:signaling receptor activity"/>
    <property type="evidence" value="ECO:0007669"/>
    <property type="project" value="TreeGrafter"/>
</dbReference>
<dbReference type="EMBL" id="KN122441">
    <property type="protein sequence ID" value="KFO30423.1"/>
    <property type="molecule type" value="Genomic_DNA"/>
</dbReference>
<evidence type="ECO:0000256" key="4">
    <source>
        <dbReference type="SAM" id="MobiDB-lite"/>
    </source>
</evidence>
<dbReference type="InterPro" id="IPR052314">
    <property type="entry name" value="Immune_rcpt_domain"/>
</dbReference>
<evidence type="ECO:0000256" key="2">
    <source>
        <dbReference type="ARBA" id="ARBA00023157"/>
    </source>
</evidence>
<proteinExistence type="predicted"/>
<evidence type="ECO:0000259" key="6">
    <source>
        <dbReference type="Pfam" id="PF07686"/>
    </source>
</evidence>
<feature type="region of interest" description="Disordered" evidence="4">
    <location>
        <begin position="216"/>
        <end position="285"/>
    </location>
</feature>
<evidence type="ECO:0000256" key="5">
    <source>
        <dbReference type="SAM" id="SignalP"/>
    </source>
</evidence>
<dbReference type="InterPro" id="IPR013783">
    <property type="entry name" value="Ig-like_fold"/>
</dbReference>
<dbReference type="GO" id="GO:0009986">
    <property type="term" value="C:cell surface"/>
    <property type="evidence" value="ECO:0007669"/>
    <property type="project" value="TreeGrafter"/>
</dbReference>
<dbReference type="Proteomes" id="UP000028990">
    <property type="component" value="Unassembled WGS sequence"/>
</dbReference>
<dbReference type="PANTHER" id="PTHR16423:SF7">
    <property type="entry name" value="NATURAL CYTOTOXICITY TRIGGERING RECEPTOR 2"/>
    <property type="match status" value="1"/>
</dbReference>
<evidence type="ECO:0000313" key="7">
    <source>
        <dbReference type="EMBL" id="KFO30423.1"/>
    </source>
</evidence>
<reference evidence="7 8" key="1">
    <citation type="submission" date="2013-11" db="EMBL/GenBank/DDBJ databases">
        <title>The Damaraland mole rat (Fukomys damarensis) genome and evolution of African mole rats.</title>
        <authorList>
            <person name="Gladyshev V.N."/>
            <person name="Fang X."/>
        </authorList>
    </citation>
    <scope>NUCLEOTIDE SEQUENCE [LARGE SCALE GENOMIC DNA]</scope>
    <source>
        <tissue evidence="7">Liver</tissue>
    </source>
</reference>
<name>A0A091DIT7_FUKDA</name>
<dbReference type="AlphaFoldDB" id="A0A091DIT7"/>
<feature type="chain" id="PRO_5001872081" evidence="5">
    <location>
        <begin position="23"/>
        <end position="285"/>
    </location>
</feature>
<evidence type="ECO:0000256" key="1">
    <source>
        <dbReference type="ARBA" id="ARBA00022729"/>
    </source>
</evidence>
<evidence type="ECO:0000256" key="3">
    <source>
        <dbReference type="ARBA" id="ARBA00023319"/>
    </source>
</evidence>
<keyword evidence="8" id="KW-1185">Reference proteome</keyword>
<feature type="signal peptide" evidence="5">
    <location>
        <begin position="1"/>
        <end position="22"/>
    </location>
</feature>
<dbReference type="eggNOG" id="ENOG502TG0M">
    <property type="taxonomic scope" value="Eukaryota"/>
</dbReference>
<protein>
    <submittedName>
        <fullName evidence="7">Natural cytotoxicity triggering receptor 2</fullName>
    </submittedName>
</protein>
<organism evidence="7 8">
    <name type="scientific">Fukomys damarensis</name>
    <name type="common">Damaraland mole rat</name>
    <name type="synonym">Cryptomys damarensis</name>
    <dbReference type="NCBI Taxonomy" id="885580"/>
    <lineage>
        <taxon>Eukaryota</taxon>
        <taxon>Metazoa</taxon>
        <taxon>Chordata</taxon>
        <taxon>Craniata</taxon>
        <taxon>Vertebrata</taxon>
        <taxon>Euteleostomi</taxon>
        <taxon>Mammalia</taxon>
        <taxon>Eutheria</taxon>
        <taxon>Euarchontoglires</taxon>
        <taxon>Glires</taxon>
        <taxon>Rodentia</taxon>
        <taxon>Hystricomorpha</taxon>
        <taxon>Bathyergidae</taxon>
        <taxon>Fukomys</taxon>
    </lineage>
</organism>
<feature type="domain" description="Immunoglobulin V-set" evidence="6">
    <location>
        <begin position="29"/>
        <end position="118"/>
    </location>
</feature>
<dbReference type="PANTHER" id="PTHR16423">
    <property type="entry name" value="TREM-LIKE TRANSCRIPT PROTEIN"/>
    <property type="match status" value="1"/>
</dbReference>
<keyword evidence="3" id="KW-0393">Immunoglobulin domain</keyword>
<feature type="region of interest" description="Disordered" evidence="4">
    <location>
        <begin position="134"/>
        <end position="158"/>
    </location>
</feature>
<dbReference type="Pfam" id="PF07686">
    <property type="entry name" value="V-set"/>
    <property type="match status" value="1"/>
</dbReference>
<dbReference type="Gene3D" id="2.60.40.10">
    <property type="entry name" value="Immunoglobulins"/>
    <property type="match status" value="1"/>
</dbReference>
<dbReference type="SUPFAM" id="SSF48726">
    <property type="entry name" value="Immunoglobulin"/>
    <property type="match status" value="1"/>
</dbReference>
<feature type="compositionally biased region" description="Polar residues" evidence="4">
    <location>
        <begin position="140"/>
        <end position="158"/>
    </location>
</feature>
<dbReference type="InterPro" id="IPR036179">
    <property type="entry name" value="Ig-like_dom_sf"/>
</dbReference>
<sequence length="285" mass="30572">MAWRIHFPLLLLLLLPGSWVLSDRQILQRVVGETLSVTCNYPSPGETYKEKSLCREVAGFVCAKLAPSPMAQGRAPRLSIWDEPQAGLFIVSLAELREKDSGHYWCSMRHTSSNTVFNSDKFYLAVSPAPTQPSKAACKPTSSKTWSSVSPTGRSTETPWAPSAFTTPAWPQNATLCPGPAVPCALVPGFCGLLVAKSLALLALLCPAKTRPELGCTSRAKPEGPPQDQPPARTSLHPSQHRLLMGAKPSVTSQHPRGPGDHSPPPPLRPEVAEGKVGASAINTF</sequence>
<keyword evidence="2" id="KW-1015">Disulfide bond</keyword>
<evidence type="ECO:0000313" key="8">
    <source>
        <dbReference type="Proteomes" id="UP000028990"/>
    </source>
</evidence>
<keyword evidence="7" id="KW-0675">Receptor</keyword>
<accession>A0A091DIT7</accession>
<dbReference type="InterPro" id="IPR013106">
    <property type="entry name" value="Ig_V-set"/>
</dbReference>
<keyword evidence="1 5" id="KW-0732">Signal</keyword>
<gene>
    <name evidence="7" type="ORF">H920_08185</name>
</gene>